<evidence type="ECO:0000256" key="1">
    <source>
        <dbReference type="SAM" id="Coils"/>
    </source>
</evidence>
<evidence type="ECO:0000256" key="2">
    <source>
        <dbReference type="SAM" id="MobiDB-lite"/>
    </source>
</evidence>
<dbReference type="AlphaFoldDB" id="A0A2P9H9W8"/>
<feature type="coiled-coil region" evidence="1">
    <location>
        <begin position="464"/>
        <end position="527"/>
    </location>
</feature>
<feature type="region of interest" description="Disordered" evidence="2">
    <location>
        <begin position="1"/>
        <end position="131"/>
    </location>
</feature>
<gene>
    <name evidence="3" type="ORF">PC_RS05825</name>
</gene>
<dbReference type="EMBL" id="BX908798">
    <property type="protein sequence ID" value="SPJ31798.1"/>
    <property type="molecule type" value="Genomic_DNA"/>
</dbReference>
<name>A0A2P9H9W8_PARUW</name>
<feature type="compositionally biased region" description="Polar residues" evidence="2">
    <location>
        <begin position="1"/>
        <end position="23"/>
    </location>
</feature>
<dbReference type="OrthoDB" id="23429at2"/>
<feature type="compositionally biased region" description="Basic and acidic residues" evidence="2">
    <location>
        <begin position="122"/>
        <end position="131"/>
    </location>
</feature>
<dbReference type="RefSeq" id="WP_079890465.1">
    <property type="nucleotide sequence ID" value="NC_005861.2"/>
</dbReference>
<protein>
    <submittedName>
        <fullName evidence="3">Uncharacterized protein</fullName>
    </submittedName>
</protein>
<accession>A0A2P9H9W8</accession>
<organism evidence="3 4">
    <name type="scientific">Protochlamydia amoebophila (strain UWE25)</name>
    <dbReference type="NCBI Taxonomy" id="264201"/>
    <lineage>
        <taxon>Bacteria</taxon>
        <taxon>Pseudomonadati</taxon>
        <taxon>Chlamydiota</taxon>
        <taxon>Chlamydiia</taxon>
        <taxon>Parachlamydiales</taxon>
        <taxon>Parachlamydiaceae</taxon>
        <taxon>Candidatus Protochlamydia</taxon>
    </lineage>
</organism>
<keyword evidence="1" id="KW-0175">Coiled coil</keyword>
<feature type="compositionally biased region" description="Polar residues" evidence="2">
    <location>
        <begin position="53"/>
        <end position="62"/>
    </location>
</feature>
<reference evidence="3 4" key="1">
    <citation type="journal article" date="2004" name="Science">
        <title>Illuminating the evolutionary history of chlamydiae.</title>
        <authorList>
            <person name="Horn M."/>
            <person name="Collingro A."/>
            <person name="Schmitz-Esser S."/>
            <person name="Beier C.L."/>
            <person name="Purkhold U."/>
            <person name="Fartmann B."/>
            <person name="Brandt P."/>
            <person name="Nyakatura G.J."/>
            <person name="Droege M."/>
            <person name="Frishman D."/>
            <person name="Rattei T."/>
            <person name="Mewes H."/>
            <person name="Wagner M."/>
        </authorList>
    </citation>
    <scope>NUCLEOTIDE SEQUENCE [LARGE SCALE GENOMIC DNA]</scope>
    <source>
        <strain evidence="3 4">UWE25</strain>
    </source>
</reference>
<evidence type="ECO:0000313" key="4">
    <source>
        <dbReference type="Proteomes" id="UP000000529"/>
    </source>
</evidence>
<sequence>MVNPTGSFPSHPSQGQNIQQPASQAAEGKKRKQKGKEKIVENLQQKTEEAAQTAIQSLSTPNSSPPHKLPRRTKEEEEALEAEDTSSLNSSRSLPIKKITEKESKVYQETFPAAMPSRGTRSKADDKINQPKLEKRSSFGLESNREIYINAKEFIAKAVEPFFQIDKPLSLKLGQFIAEMDAYNNHGDKNENPPAELIDMHAQARLLLFLHMGIAYSGLECQIDWLPAKKQFYIGSEQTGTEACHHSLFAEVNDTYLYTLKESLLEAVRALRENQREIPLPLKERLLELNVSKEGLQKTIKAILDNKIHAFDGIENLWKQTFSLSIEDQTLATESKVSLFQYIQDRNSLSEETIGKLQTIGIPRTVINAFLKNKRLKRAHVDEVFKKWVNPSLWANTNFYFLNHHTLIAPSALNKVDDLIEKKVRFDAMQILNAIAKKEISPLEGTQQVGKLIIASLDESLTVIQEKIALVSALEKELEKLGKLFNGLEIAKTSATYTPLYKKLEILKEVKSTVNELMRILDALANLNHSPFHIAVVDFKIEKARIKTMQETFNEFRTELTGWMDETFENRYQQYRQTPFFQHQKQIEGLTITIEEKEREKEEFEQALKEMDLTPEEKIMLLSLEENVPENSTFLNLEPEKKLDLAKKLSYGEAKRYEAYKIAIDKFLEKTGLQKDLEEIKRIIQQNRRLMQELGEGKEPEDAFLRKNYTNTSKGIIEWSANSLFILSHYPVSSATLTFVKDLLNLQSKATTQLVAELKQTDSSIYEEEALKQALIKRSTE</sequence>
<proteinExistence type="predicted"/>
<keyword evidence="4" id="KW-1185">Reference proteome</keyword>
<feature type="coiled-coil region" evidence="1">
    <location>
        <begin position="587"/>
        <end position="614"/>
    </location>
</feature>
<dbReference type="KEGG" id="pcu:PC_RS05825"/>
<dbReference type="Proteomes" id="UP000000529">
    <property type="component" value="Chromosome"/>
</dbReference>
<evidence type="ECO:0000313" key="3">
    <source>
        <dbReference type="EMBL" id="SPJ31798.1"/>
    </source>
</evidence>